<name>A0ABU3EDW0_9RHOB</name>
<protein>
    <submittedName>
        <fullName evidence="1">Type VI secretion system accessory protein TagJ</fullName>
    </submittedName>
</protein>
<dbReference type="Gene3D" id="1.25.40.10">
    <property type="entry name" value="Tetratricopeptide repeat domain"/>
    <property type="match status" value="1"/>
</dbReference>
<dbReference type="Pfam" id="PF07024">
    <property type="entry name" value="ImpE"/>
    <property type="match status" value="1"/>
</dbReference>
<keyword evidence="2" id="KW-1185">Reference proteome</keyword>
<sequence>MTPDGYLKAGDPEGALAALSAEIRAHPGDAKLRIFLFQLLCIQGDWKRAITQLKLCAELDALALPMAQTYREAIICEVFREKVFQGEKLPLVLGEPPGWIALQIEALQALSQGQGSRAADLRAQAFDSAPATSGEADGTAFTWIADADMRLGPVLEATIDGKYYWLPFDRLSAVRIEPPTDLRDRVWMPANLTFANGGETVALIPTRYPETTRDGSGAARMALATDWRDLGSETWAGTGQRLLTTDAGDLPLMDLRALRLDPGRVDG</sequence>
<proteinExistence type="predicted"/>
<dbReference type="InterPro" id="IPR011990">
    <property type="entry name" value="TPR-like_helical_dom_sf"/>
</dbReference>
<comment type="caution">
    <text evidence="1">The sequence shown here is derived from an EMBL/GenBank/DDBJ whole genome shotgun (WGS) entry which is preliminary data.</text>
</comment>
<organism evidence="1 2">
    <name type="scientific">Paracoccus broussonetiae</name>
    <dbReference type="NCBI Taxonomy" id="3075834"/>
    <lineage>
        <taxon>Bacteria</taxon>
        <taxon>Pseudomonadati</taxon>
        <taxon>Pseudomonadota</taxon>
        <taxon>Alphaproteobacteria</taxon>
        <taxon>Rhodobacterales</taxon>
        <taxon>Paracoccaceae</taxon>
        <taxon>Paracoccus</taxon>
    </lineage>
</organism>
<dbReference type="EMBL" id="JAVRQI010000007">
    <property type="protein sequence ID" value="MDT1062316.1"/>
    <property type="molecule type" value="Genomic_DNA"/>
</dbReference>
<accession>A0ABU3EDW0</accession>
<gene>
    <name evidence="1" type="ORF">RM190_10625</name>
</gene>
<dbReference type="Proteomes" id="UP001251085">
    <property type="component" value="Unassembled WGS sequence"/>
</dbReference>
<evidence type="ECO:0000313" key="1">
    <source>
        <dbReference type="EMBL" id="MDT1062316.1"/>
    </source>
</evidence>
<dbReference type="SUPFAM" id="SSF144059">
    <property type="entry name" value="ImpE-like"/>
    <property type="match status" value="1"/>
</dbReference>
<dbReference type="InterPro" id="IPR009211">
    <property type="entry name" value="TagJ"/>
</dbReference>
<dbReference type="PIRSF" id="PIRSF029288">
    <property type="entry name" value="SciE_ImpE"/>
    <property type="match status" value="1"/>
</dbReference>
<evidence type="ECO:0000313" key="2">
    <source>
        <dbReference type="Proteomes" id="UP001251085"/>
    </source>
</evidence>
<reference evidence="2" key="1">
    <citation type="submission" date="2023-07" db="EMBL/GenBank/DDBJ databases">
        <title>Characterization of two Paracoccaceae strains isolated from Phycosphere and proposal of Xinfangfangia lacusdiani sp. nov.</title>
        <authorList>
            <person name="Deng Y."/>
            <person name="Zhang Y.Q."/>
        </authorList>
    </citation>
    <scope>NUCLEOTIDE SEQUENCE [LARGE SCALE GENOMIC DNA]</scope>
    <source>
        <strain evidence="2">CPCC 101403</strain>
    </source>
</reference>